<sequence length="114" mass="13210">MGHPIYKDLLEQWREKATEIAGTSEGFTFYRQELNEFLLWAFAQFQVFSASEKTETELPQWINSKEQLPTKADADALGFIDVIRKTQNGWETGTAFYDEAEDFDGWMARAEVMV</sequence>
<name>A0A9X2EQL4_9GAMM</name>
<reference evidence="1" key="1">
    <citation type="journal article" date="2022" name="Arch. Microbiol.">
        <title>Microbulbifer okhotskensis sp. nov., isolated from a deep bottom sediment of the Okhotsk Sea.</title>
        <authorList>
            <person name="Romanenko L."/>
            <person name="Kurilenko V."/>
            <person name="Otstavnykh N."/>
            <person name="Velansky P."/>
            <person name="Isaeva M."/>
            <person name="Mikhailov V."/>
        </authorList>
    </citation>
    <scope>NUCLEOTIDE SEQUENCE</scope>
    <source>
        <strain evidence="1">OS29</strain>
    </source>
</reference>
<dbReference type="EMBL" id="JALBWM010000095">
    <property type="protein sequence ID" value="MCO1335980.1"/>
    <property type="molecule type" value="Genomic_DNA"/>
</dbReference>
<organism evidence="1 2">
    <name type="scientific">Microbulbifer okhotskensis</name>
    <dbReference type="NCBI Taxonomy" id="2926617"/>
    <lineage>
        <taxon>Bacteria</taxon>
        <taxon>Pseudomonadati</taxon>
        <taxon>Pseudomonadota</taxon>
        <taxon>Gammaproteobacteria</taxon>
        <taxon>Cellvibrionales</taxon>
        <taxon>Microbulbiferaceae</taxon>
        <taxon>Microbulbifer</taxon>
    </lineage>
</organism>
<evidence type="ECO:0000313" key="1">
    <source>
        <dbReference type="EMBL" id="MCO1335980.1"/>
    </source>
</evidence>
<dbReference type="RefSeq" id="WP_252471218.1">
    <property type="nucleotide sequence ID" value="NZ_JALBWM010000095.1"/>
</dbReference>
<accession>A0A9X2EQL4</accession>
<keyword evidence="2" id="KW-1185">Reference proteome</keyword>
<proteinExistence type="predicted"/>
<gene>
    <name evidence="1" type="ORF">MO867_16745</name>
</gene>
<dbReference type="Proteomes" id="UP001139028">
    <property type="component" value="Unassembled WGS sequence"/>
</dbReference>
<evidence type="ECO:0000313" key="2">
    <source>
        <dbReference type="Proteomes" id="UP001139028"/>
    </source>
</evidence>
<protein>
    <submittedName>
        <fullName evidence="1">Uncharacterized protein</fullName>
    </submittedName>
</protein>
<dbReference type="AlphaFoldDB" id="A0A9X2EQL4"/>
<comment type="caution">
    <text evidence="1">The sequence shown here is derived from an EMBL/GenBank/DDBJ whole genome shotgun (WGS) entry which is preliminary data.</text>
</comment>